<comment type="subcellular location">
    <subcellularLocation>
        <location evidence="12">Cytoplasm</location>
    </subcellularLocation>
</comment>
<evidence type="ECO:0000313" key="16">
    <source>
        <dbReference type="Proteomes" id="UP000094828"/>
    </source>
</evidence>
<dbReference type="InterPro" id="IPR005288">
    <property type="entry name" value="NadB"/>
</dbReference>
<dbReference type="UniPathway" id="UPA00253">
    <property type="reaction ID" value="UER00326"/>
</dbReference>
<organism evidence="15 16">
    <name type="scientific">Planctopirus hydrillae</name>
    <dbReference type="NCBI Taxonomy" id="1841610"/>
    <lineage>
        <taxon>Bacteria</taxon>
        <taxon>Pseudomonadati</taxon>
        <taxon>Planctomycetota</taxon>
        <taxon>Planctomycetia</taxon>
        <taxon>Planctomycetales</taxon>
        <taxon>Planctomycetaceae</taxon>
        <taxon>Planctopirus</taxon>
    </lineage>
</organism>
<evidence type="ECO:0000256" key="10">
    <source>
        <dbReference type="NCBIfam" id="TIGR00551"/>
    </source>
</evidence>
<dbReference type="RefSeq" id="WP_068851991.1">
    <property type="nucleotide sequence ID" value="NZ_LYDR01000152.1"/>
</dbReference>
<evidence type="ECO:0000256" key="12">
    <source>
        <dbReference type="RuleBase" id="RU362049"/>
    </source>
</evidence>
<dbReference type="InterPro" id="IPR015939">
    <property type="entry name" value="Fum_Rdtase/Succ_DH_flav-like_C"/>
</dbReference>
<dbReference type="Pfam" id="PF02910">
    <property type="entry name" value="Succ_DH_flav_C"/>
    <property type="match status" value="1"/>
</dbReference>
<dbReference type="Gene3D" id="3.90.700.10">
    <property type="entry name" value="Succinate dehydrogenase/fumarate reductase flavoprotein, catalytic domain"/>
    <property type="match status" value="1"/>
</dbReference>
<dbReference type="Pfam" id="PF00890">
    <property type="entry name" value="FAD_binding_2"/>
    <property type="match status" value="1"/>
</dbReference>
<dbReference type="STRING" id="1841610.A6X21_13000"/>
<evidence type="ECO:0000256" key="1">
    <source>
        <dbReference type="ARBA" id="ARBA00001974"/>
    </source>
</evidence>
<dbReference type="EC" id="1.4.3.16" evidence="4 10"/>
<keyword evidence="7 12" id="KW-0274">FAD</keyword>
<evidence type="ECO:0000256" key="6">
    <source>
        <dbReference type="ARBA" id="ARBA00022642"/>
    </source>
</evidence>
<evidence type="ECO:0000256" key="11">
    <source>
        <dbReference type="PIRSR" id="PIRSR000171-1"/>
    </source>
</evidence>
<dbReference type="Gene3D" id="1.20.58.100">
    <property type="entry name" value="Fumarate reductase/succinate dehydrogenase flavoprotein-like, C-terminal domain"/>
    <property type="match status" value="1"/>
</dbReference>
<dbReference type="SUPFAM" id="SSF46977">
    <property type="entry name" value="Succinate dehydrogenase/fumarate reductase flavoprotein C-terminal domain"/>
    <property type="match status" value="1"/>
</dbReference>
<accession>A0A1C3E5T7</accession>
<dbReference type="PIRSF" id="PIRSF000171">
    <property type="entry name" value="SDHA_APRA_LASPO"/>
    <property type="match status" value="1"/>
</dbReference>
<dbReference type="GO" id="GO:0005737">
    <property type="term" value="C:cytoplasm"/>
    <property type="evidence" value="ECO:0007669"/>
    <property type="project" value="UniProtKB-SubCell"/>
</dbReference>
<comment type="similarity">
    <text evidence="3 12">Belongs to the FAD-dependent oxidoreductase 2 family. NadB subfamily.</text>
</comment>
<proteinExistence type="inferred from homology"/>
<evidence type="ECO:0000256" key="3">
    <source>
        <dbReference type="ARBA" id="ARBA00008562"/>
    </source>
</evidence>
<dbReference type="InterPro" id="IPR037099">
    <property type="entry name" value="Fum_R/Succ_DH_flav-like_C_sf"/>
</dbReference>
<comment type="function">
    <text evidence="12">Catalyzes the oxidation of L-aspartate to iminoaspartate.</text>
</comment>
<reference evidence="15 16" key="1">
    <citation type="submission" date="2016-05" db="EMBL/GenBank/DDBJ databases">
        <title>Genomic and physiological characterization of Planctopirus sp. isolated from fresh water lake.</title>
        <authorList>
            <person name="Subhash Y."/>
            <person name="Ramana C."/>
        </authorList>
    </citation>
    <scope>NUCLEOTIDE SEQUENCE [LARGE SCALE GENOMIC DNA]</scope>
    <source>
        <strain evidence="15 16">JC280</strain>
    </source>
</reference>
<keyword evidence="8 12" id="KW-0560">Oxidoreductase</keyword>
<comment type="cofactor">
    <cofactor evidence="1 12">
        <name>FAD</name>
        <dbReference type="ChEBI" id="CHEBI:57692"/>
    </cofactor>
</comment>
<keyword evidence="16" id="KW-1185">Reference proteome</keyword>
<evidence type="ECO:0000256" key="7">
    <source>
        <dbReference type="ARBA" id="ARBA00022827"/>
    </source>
</evidence>
<evidence type="ECO:0000313" key="15">
    <source>
        <dbReference type="EMBL" id="ODA28600.1"/>
    </source>
</evidence>
<dbReference type="Gene3D" id="3.50.50.60">
    <property type="entry name" value="FAD/NAD(P)-binding domain"/>
    <property type="match status" value="1"/>
</dbReference>
<evidence type="ECO:0000256" key="2">
    <source>
        <dbReference type="ARBA" id="ARBA00004950"/>
    </source>
</evidence>
<dbReference type="OrthoDB" id="9806724at2"/>
<evidence type="ECO:0000259" key="14">
    <source>
        <dbReference type="Pfam" id="PF02910"/>
    </source>
</evidence>
<evidence type="ECO:0000259" key="13">
    <source>
        <dbReference type="Pfam" id="PF00890"/>
    </source>
</evidence>
<dbReference type="FunFam" id="3.90.700.10:FF:000002">
    <property type="entry name" value="L-aspartate oxidase"/>
    <property type="match status" value="1"/>
</dbReference>
<dbReference type="PANTHER" id="PTHR42716:SF2">
    <property type="entry name" value="L-ASPARTATE OXIDASE, CHLOROPLASTIC"/>
    <property type="match status" value="1"/>
</dbReference>
<dbReference type="InterPro" id="IPR003953">
    <property type="entry name" value="FAD-dep_OxRdtase_2_FAD-bd"/>
</dbReference>
<comment type="pathway">
    <text evidence="2 12">Cofactor biosynthesis; NAD(+) biosynthesis; iminoaspartate from L-aspartate (oxidase route): step 1/1.</text>
</comment>
<dbReference type="Proteomes" id="UP000094828">
    <property type="component" value="Unassembled WGS sequence"/>
</dbReference>
<gene>
    <name evidence="15" type="ORF">A6X21_13000</name>
</gene>
<comment type="catalytic activity">
    <reaction evidence="9">
        <text>L-aspartate + O2 = iminosuccinate + H2O2</text>
        <dbReference type="Rhea" id="RHEA:25876"/>
        <dbReference type="ChEBI" id="CHEBI:15379"/>
        <dbReference type="ChEBI" id="CHEBI:16240"/>
        <dbReference type="ChEBI" id="CHEBI:29991"/>
        <dbReference type="ChEBI" id="CHEBI:77875"/>
        <dbReference type="EC" id="1.4.3.16"/>
    </reaction>
    <physiologicalReaction direction="left-to-right" evidence="9">
        <dbReference type="Rhea" id="RHEA:25877"/>
    </physiologicalReaction>
</comment>
<keyword evidence="6 12" id="KW-0662">Pyridine nucleotide biosynthesis</keyword>
<dbReference type="PRINTS" id="PR00368">
    <property type="entry name" value="FADPNR"/>
</dbReference>
<dbReference type="SUPFAM" id="SSF51905">
    <property type="entry name" value="FAD/NAD(P)-binding domain"/>
    <property type="match status" value="1"/>
</dbReference>
<feature type="domain" description="Fumarate reductase/succinate dehydrogenase flavoprotein-like C-terminal" evidence="14">
    <location>
        <begin position="454"/>
        <end position="538"/>
    </location>
</feature>
<evidence type="ECO:0000256" key="8">
    <source>
        <dbReference type="ARBA" id="ARBA00023002"/>
    </source>
</evidence>
<dbReference type="GO" id="GO:0008734">
    <property type="term" value="F:L-aspartate oxidase activity"/>
    <property type="evidence" value="ECO:0007669"/>
    <property type="project" value="UniProtKB-UniRule"/>
</dbReference>
<protein>
    <recommendedName>
        <fullName evidence="4 10">L-aspartate oxidase</fullName>
        <ecNumber evidence="4 10">1.4.3.16</ecNumber>
    </recommendedName>
</protein>
<dbReference type="SUPFAM" id="SSF56425">
    <property type="entry name" value="Succinate dehydrogenase/fumarate reductase flavoprotein, catalytic domain"/>
    <property type="match status" value="1"/>
</dbReference>
<dbReference type="InterPro" id="IPR036188">
    <property type="entry name" value="FAD/NAD-bd_sf"/>
</dbReference>
<dbReference type="EMBL" id="LYDR01000152">
    <property type="protein sequence ID" value="ODA28600.1"/>
    <property type="molecule type" value="Genomic_DNA"/>
</dbReference>
<feature type="domain" description="FAD-dependent oxidoreductase 2 FAD-binding" evidence="13">
    <location>
        <begin position="30"/>
        <end position="401"/>
    </location>
</feature>
<dbReference type="PANTHER" id="PTHR42716">
    <property type="entry name" value="L-ASPARTATE OXIDASE"/>
    <property type="match status" value="1"/>
</dbReference>
<evidence type="ECO:0000256" key="5">
    <source>
        <dbReference type="ARBA" id="ARBA00022630"/>
    </source>
</evidence>
<comment type="caution">
    <text evidence="15">The sequence shown here is derived from an EMBL/GenBank/DDBJ whole genome shotgun (WGS) entry which is preliminary data.</text>
</comment>
<keyword evidence="5 12" id="KW-0285">Flavoprotein</keyword>
<dbReference type="NCBIfam" id="TIGR00551">
    <property type="entry name" value="nadB"/>
    <property type="match status" value="1"/>
</dbReference>
<sequence length="545" mass="60082">MRNIGPIELETKRRYLVQFDPKRIPHLFTDVLIIGAGIAGMRAALAIDPSLQVVVATKDQVYNSNSAWAQGGIAGVFDPYDDIANHAADTMTAGKGLCDSVVVDTVVQEASERILELVGMGARFDEVAGGGIALTQEGGHSHRRVVHALGDATGKEVMRALIDRVRALPNVDIWEKTFTIDLLTRDRECRGALVWNPNHGKTFVWAKQTILATGGAGRLFRETTNPDIATADGQAMAFRAGAVLRDMEFMQFHPTVLYIAGGSRHLVSEAVRGEGAYLRDCHGYRFMADYNPLLELAPRDDVSRAITRQMEKTRHHCVYLDLSHLPVQLVRERFPHISQVCSDFGLDLAKDQIPVRPGAHYMIGGLKTDLEARTSLPRLFAAGEVSSTGLHGANRLASNSLLEGLVFGLRAGRNASNAALSESDVFTAHTIDSSPRSPAENIEEPLRIDDLLNSLTSEMWRNVGIERNATDLLAALHQVDFWDRYVGRREFSTVAGWELQNMLLVARTVIHAAMKREETRGTHSRSDFPLTDPEQANHIELVRSS</sequence>
<name>A0A1C3E5T7_9PLAN</name>
<evidence type="ECO:0000256" key="9">
    <source>
        <dbReference type="ARBA" id="ARBA00048305"/>
    </source>
</evidence>
<feature type="active site" description="Proton acceptor" evidence="11">
    <location>
        <position position="299"/>
    </location>
</feature>
<dbReference type="AlphaFoldDB" id="A0A1C3E5T7"/>
<dbReference type="GO" id="GO:0034628">
    <property type="term" value="P:'de novo' NAD+ biosynthetic process from L-aspartate"/>
    <property type="evidence" value="ECO:0007669"/>
    <property type="project" value="TreeGrafter"/>
</dbReference>
<dbReference type="InterPro" id="IPR027477">
    <property type="entry name" value="Succ_DH/fumarate_Rdtase_cat_sf"/>
</dbReference>
<evidence type="ECO:0000256" key="4">
    <source>
        <dbReference type="ARBA" id="ARBA00012173"/>
    </source>
</evidence>